<dbReference type="Pfam" id="PF12802">
    <property type="entry name" value="MarR_2"/>
    <property type="match status" value="1"/>
</dbReference>
<dbReference type="EMBL" id="JBHRZG010000011">
    <property type="protein sequence ID" value="MFC3833452.1"/>
    <property type="molecule type" value="Genomic_DNA"/>
</dbReference>
<proteinExistence type="predicted"/>
<dbReference type="Gene3D" id="1.10.10.10">
    <property type="entry name" value="Winged helix-like DNA-binding domain superfamily/Winged helix DNA-binding domain"/>
    <property type="match status" value="1"/>
</dbReference>
<feature type="domain" description="HTH marR-type" evidence="1">
    <location>
        <begin position="14"/>
        <end position="57"/>
    </location>
</feature>
<organism evidence="2 3">
    <name type="scientific">Deinococcus rufus</name>
    <dbReference type="NCBI Taxonomy" id="2136097"/>
    <lineage>
        <taxon>Bacteria</taxon>
        <taxon>Thermotogati</taxon>
        <taxon>Deinococcota</taxon>
        <taxon>Deinococci</taxon>
        <taxon>Deinococcales</taxon>
        <taxon>Deinococcaceae</taxon>
        <taxon>Deinococcus</taxon>
    </lineage>
</organism>
<sequence>MPPGSLMCRICRLLQISAPLTARQLSDALGVTPHAVTKRLSRLQQRHVVRQVPCPDAMRRRASRPTFRAWEMAA</sequence>
<dbReference type="InterPro" id="IPR036388">
    <property type="entry name" value="WH-like_DNA-bd_sf"/>
</dbReference>
<reference evidence="3" key="1">
    <citation type="journal article" date="2019" name="Int. J. Syst. Evol. Microbiol.">
        <title>The Global Catalogue of Microorganisms (GCM) 10K type strain sequencing project: providing services to taxonomists for standard genome sequencing and annotation.</title>
        <authorList>
            <consortium name="The Broad Institute Genomics Platform"/>
            <consortium name="The Broad Institute Genome Sequencing Center for Infectious Disease"/>
            <person name="Wu L."/>
            <person name="Ma J."/>
        </authorList>
    </citation>
    <scope>NUCLEOTIDE SEQUENCE [LARGE SCALE GENOMIC DNA]</scope>
    <source>
        <strain evidence="3">CCTCC AB 2017081</strain>
    </source>
</reference>
<evidence type="ECO:0000313" key="3">
    <source>
        <dbReference type="Proteomes" id="UP001595803"/>
    </source>
</evidence>
<dbReference type="InterPro" id="IPR036390">
    <property type="entry name" value="WH_DNA-bd_sf"/>
</dbReference>
<name>A0ABV7Z9Q2_9DEIO</name>
<comment type="caution">
    <text evidence="2">The sequence shown here is derived from an EMBL/GenBank/DDBJ whole genome shotgun (WGS) entry which is preliminary data.</text>
</comment>
<protein>
    <submittedName>
        <fullName evidence="2">MarR family transcriptional regulator</fullName>
    </submittedName>
</protein>
<dbReference type="Proteomes" id="UP001595803">
    <property type="component" value="Unassembled WGS sequence"/>
</dbReference>
<gene>
    <name evidence="2" type="ORF">ACFOSB_11345</name>
</gene>
<evidence type="ECO:0000313" key="2">
    <source>
        <dbReference type="EMBL" id="MFC3833452.1"/>
    </source>
</evidence>
<evidence type="ECO:0000259" key="1">
    <source>
        <dbReference type="Pfam" id="PF12802"/>
    </source>
</evidence>
<dbReference type="SUPFAM" id="SSF46785">
    <property type="entry name" value="Winged helix' DNA-binding domain"/>
    <property type="match status" value="1"/>
</dbReference>
<accession>A0ABV7Z9Q2</accession>
<dbReference type="RefSeq" id="WP_380102024.1">
    <property type="nucleotide sequence ID" value="NZ_JBHRZG010000011.1"/>
</dbReference>
<dbReference type="InterPro" id="IPR000835">
    <property type="entry name" value="HTH_MarR-typ"/>
</dbReference>
<keyword evidence="3" id="KW-1185">Reference proteome</keyword>